<dbReference type="InterPro" id="IPR029062">
    <property type="entry name" value="Class_I_gatase-like"/>
</dbReference>
<organism evidence="1 2">
    <name type="scientific">Alkalidesulfovibrio alkalitolerans DSM 16529</name>
    <dbReference type="NCBI Taxonomy" id="1121439"/>
    <lineage>
        <taxon>Bacteria</taxon>
        <taxon>Pseudomonadati</taxon>
        <taxon>Thermodesulfobacteriota</taxon>
        <taxon>Desulfovibrionia</taxon>
        <taxon>Desulfovibrionales</taxon>
        <taxon>Desulfovibrionaceae</taxon>
        <taxon>Alkalidesulfovibrio</taxon>
    </lineage>
</organism>
<dbReference type="Proteomes" id="UP000014975">
    <property type="component" value="Unassembled WGS sequence"/>
</dbReference>
<dbReference type="PATRIC" id="fig|1121439.3.peg.1603"/>
<name>S7UKI9_9BACT</name>
<keyword evidence="2" id="KW-1185">Reference proteome</keyword>
<protein>
    <recommendedName>
        <fullName evidence="3">Biotin-protein ligase N-terminal domain-containing protein</fullName>
    </recommendedName>
</protein>
<dbReference type="EMBL" id="ATHI01000026">
    <property type="protein sequence ID" value="EPR32813.1"/>
    <property type="molecule type" value="Genomic_DNA"/>
</dbReference>
<accession>S7UKI9</accession>
<proteinExistence type="predicted"/>
<comment type="caution">
    <text evidence="1">The sequence shown here is derived from an EMBL/GenBank/DDBJ whole genome shotgun (WGS) entry which is preliminary data.</text>
</comment>
<evidence type="ECO:0000313" key="2">
    <source>
        <dbReference type="Proteomes" id="UP000014975"/>
    </source>
</evidence>
<evidence type="ECO:0008006" key="3">
    <source>
        <dbReference type="Google" id="ProtNLM"/>
    </source>
</evidence>
<reference evidence="1 2" key="1">
    <citation type="journal article" date="2013" name="Genome Announc.">
        <title>Draft genome sequences for three mercury-methylating, sulfate-reducing bacteria.</title>
        <authorList>
            <person name="Brown S.D."/>
            <person name="Hurt R.A.Jr."/>
            <person name="Gilmour C.C."/>
            <person name="Elias D.A."/>
        </authorList>
    </citation>
    <scope>NUCLEOTIDE SEQUENCE [LARGE SCALE GENOMIC DNA]</scope>
    <source>
        <strain evidence="1 2">DSM 16529</strain>
    </source>
</reference>
<dbReference type="eggNOG" id="COG4285">
    <property type="taxonomic scope" value="Bacteria"/>
</dbReference>
<dbReference type="AlphaFoldDB" id="S7UKI9"/>
<dbReference type="STRING" id="1121439.dsat_0254"/>
<dbReference type="RefSeq" id="WP_020886948.1">
    <property type="nucleotide sequence ID" value="NZ_ATHI01000026.1"/>
</dbReference>
<evidence type="ECO:0000313" key="1">
    <source>
        <dbReference type="EMBL" id="EPR32813.1"/>
    </source>
</evidence>
<sequence length="424" mass="46158">MADICVLWDDVHLWGLMLRRALSAFELPARLVTGAEIGEGLLREQPPRVLIVPGGNARAKARALGQRGLGEVRSFVAGGGGYLGFCGGAGLGLTDGESSLSLCPWCRKPFTSRMQHLVSGFMRVLPGEPDAFAPTPAGEGAPEPEFPVWWPGRFAPREDDGVTVLARYGGPGSELWVADIRLDNLPVSAFDDWQAEYGLTLWPSFMQGQPCLVRGQVGEGSYVLSYAHLETPGAPEANRWLAHILSRLLGRDDASLQASSLAVPAWDVAAEPVLWDDPVLARAWRVVEELVRLGQEHFLLFERTPWLIGWRRGLPGLQLNALRTLVRAVQAREPGHEARRFWAARADDFARDLDLYGRAVTGYLLAERLDMTLSHSPGAPAVTGLSDRRAALFGPPQGIRQAGGGLHARLQGPLEELARLLLTA</sequence>
<gene>
    <name evidence="1" type="ORF">dsat_0254</name>
</gene>
<dbReference type="OrthoDB" id="5464482at2"/>
<dbReference type="SUPFAM" id="SSF52317">
    <property type="entry name" value="Class I glutamine amidotransferase-like"/>
    <property type="match status" value="1"/>
</dbReference>